<dbReference type="AlphaFoldDB" id="A0A4P6ZBV2"/>
<proteinExistence type="predicted"/>
<dbReference type="KEGG" id="csal:NBC122_00086"/>
<name>A0A4P6ZBV2_9FLAO</name>
<accession>A0A4P6ZBV2</accession>
<dbReference type="EMBL" id="CP037954">
    <property type="protein sequence ID" value="QBO56946.1"/>
    <property type="molecule type" value="Genomic_DNA"/>
</dbReference>
<evidence type="ECO:0000313" key="2">
    <source>
        <dbReference type="Proteomes" id="UP000294419"/>
    </source>
</evidence>
<sequence length="128" mass="15180">MAVTYYLTSIGKAEVYPFYSWKLFSKPFGSTTEDKIFRIYGLENKRLVLIMNFDQEAYDGNTKFSIINLYGKNIKMNIDKEQNLKKLRNFAKITAPQFSKYILVEESFNFQKINEEKIKINQEIITEF</sequence>
<keyword evidence="2" id="KW-1185">Reference proteome</keyword>
<protein>
    <submittedName>
        <fullName evidence="1">Uncharacterized protein</fullName>
    </submittedName>
</protein>
<gene>
    <name evidence="1" type="ORF">NBC122_00086</name>
</gene>
<dbReference type="Proteomes" id="UP000294419">
    <property type="component" value="Chromosome"/>
</dbReference>
<reference evidence="1 2" key="1">
    <citation type="submission" date="2019-03" db="EMBL/GenBank/DDBJ databases">
        <authorList>
            <person name="Kim H."/>
            <person name="Yu S.-M."/>
        </authorList>
    </citation>
    <scope>NUCLEOTIDE SEQUENCE [LARGE SCALE GENOMIC DNA]</scope>
    <source>
        <strain evidence="1 2">NBC122</strain>
    </source>
</reference>
<evidence type="ECO:0000313" key="1">
    <source>
        <dbReference type="EMBL" id="QBO56946.1"/>
    </source>
</evidence>
<organism evidence="1 2">
    <name type="scientific">Chryseobacterium salivictor</name>
    <dbReference type="NCBI Taxonomy" id="2547600"/>
    <lineage>
        <taxon>Bacteria</taxon>
        <taxon>Pseudomonadati</taxon>
        <taxon>Bacteroidota</taxon>
        <taxon>Flavobacteriia</taxon>
        <taxon>Flavobacteriales</taxon>
        <taxon>Weeksellaceae</taxon>
        <taxon>Chryseobacterium group</taxon>
        <taxon>Chryseobacterium</taxon>
    </lineage>
</organism>